<comment type="caution">
    <text evidence="2">The sequence shown here is derived from an EMBL/GenBank/DDBJ whole genome shotgun (WGS) entry which is preliminary data.</text>
</comment>
<evidence type="ECO:0000313" key="3">
    <source>
        <dbReference type="Proteomes" id="UP001430377"/>
    </source>
</evidence>
<protein>
    <submittedName>
        <fullName evidence="2">HD domain-containing protein</fullName>
    </submittedName>
</protein>
<reference evidence="2 3" key="1">
    <citation type="submission" date="2021-06" db="EMBL/GenBank/DDBJ databases">
        <title>Halomicroarcula sp. a new haloarchaeum isolated from saline soil.</title>
        <authorList>
            <person name="Duran-Viseras A."/>
            <person name="Sanchez-Porro C."/>
            <person name="Ventosa A."/>
        </authorList>
    </citation>
    <scope>NUCLEOTIDE SEQUENCE [LARGE SCALE GENOMIC DNA]</scope>
    <source>
        <strain evidence="2 3">F13</strain>
    </source>
</reference>
<accession>A0AAW4PWU5</accession>
<dbReference type="InterPro" id="IPR006674">
    <property type="entry name" value="HD_domain"/>
</dbReference>
<keyword evidence="3" id="KW-1185">Reference proteome</keyword>
<dbReference type="RefSeq" id="WP_220619688.1">
    <property type="nucleotide sequence ID" value="NZ_RKLR01000008.1"/>
</dbReference>
<sequence>MTTDLGLIARRKSATYYNEALPSHDEFHANRVYGLAQYLADDIDERIDRGILSAAAWLHDIGRPYETAGEISDHVQWAADEARDLLANESVSNEKLDAIQHCIEAHGIRSSSPEPDTPEAKLLYDADKLDAIGAVGILRMACILGERSAQSGENIGVIDNPEIDERNPAAGLDIASMRARAERRLDSLYTEPGRHLASARWEFFESFISQFNTELRTTIRD</sequence>
<dbReference type="SMART" id="SM00471">
    <property type="entry name" value="HDc"/>
    <property type="match status" value="1"/>
</dbReference>
<gene>
    <name evidence="2" type="ORF">EGH21_17110</name>
</gene>
<evidence type="ECO:0000259" key="1">
    <source>
        <dbReference type="SMART" id="SM00471"/>
    </source>
</evidence>
<dbReference type="SUPFAM" id="SSF109604">
    <property type="entry name" value="HD-domain/PDEase-like"/>
    <property type="match status" value="1"/>
</dbReference>
<dbReference type="InterPro" id="IPR003607">
    <property type="entry name" value="HD/PDEase_dom"/>
</dbReference>
<dbReference type="AlphaFoldDB" id="A0AAW4PWU5"/>
<evidence type="ECO:0000313" key="2">
    <source>
        <dbReference type="EMBL" id="MBX0324747.1"/>
    </source>
</evidence>
<name>A0AAW4PWU5_9EURY</name>
<dbReference type="Gene3D" id="1.10.3210.50">
    <property type="match status" value="1"/>
</dbReference>
<dbReference type="Pfam" id="PF01966">
    <property type="entry name" value="HD"/>
    <property type="match status" value="1"/>
</dbReference>
<dbReference type="EMBL" id="RKLR01000008">
    <property type="protein sequence ID" value="MBX0324747.1"/>
    <property type="molecule type" value="Genomic_DNA"/>
</dbReference>
<dbReference type="CDD" id="cd00077">
    <property type="entry name" value="HDc"/>
    <property type="match status" value="1"/>
</dbReference>
<proteinExistence type="predicted"/>
<dbReference type="PANTHER" id="PTHR33594:SF1">
    <property type="entry name" value="HD_PDEASE DOMAIN-CONTAINING PROTEIN"/>
    <property type="match status" value="1"/>
</dbReference>
<dbReference type="Proteomes" id="UP001430377">
    <property type="component" value="Unassembled WGS sequence"/>
</dbReference>
<feature type="domain" description="HD/PDEase" evidence="1">
    <location>
        <begin position="21"/>
        <end position="141"/>
    </location>
</feature>
<organism evidence="2 3">
    <name type="scientific">Haloarcula rubra</name>
    <dbReference type="NCBI Taxonomy" id="2487747"/>
    <lineage>
        <taxon>Archaea</taxon>
        <taxon>Methanobacteriati</taxon>
        <taxon>Methanobacteriota</taxon>
        <taxon>Stenosarchaea group</taxon>
        <taxon>Halobacteria</taxon>
        <taxon>Halobacteriales</taxon>
        <taxon>Haloarculaceae</taxon>
        <taxon>Haloarcula</taxon>
    </lineage>
</organism>
<dbReference type="PANTHER" id="PTHR33594">
    <property type="entry name" value="SUPERFAMILY HYDROLASE, PUTATIVE (AFU_ORTHOLOGUE AFUA_1G03035)-RELATED"/>
    <property type="match status" value="1"/>
</dbReference>